<protein>
    <submittedName>
        <fullName evidence="2">Uncharacterized protein</fullName>
    </submittedName>
</protein>
<evidence type="ECO:0000256" key="1">
    <source>
        <dbReference type="SAM" id="SignalP"/>
    </source>
</evidence>
<sequence length="1063" mass="113857">MRTATRHTRGRSPGGGWRSRRLWAAGLTAVLAVTLHQTPAHAADPVPFDEQAVHGALFGAVVQLRDAGAAGLKDALLTAELLDWRTTQPGADATQVAAHVTATRAVADTAVSDARAEDRSRFAVAMAVLARLGESTGAVTTGPTVRDFLTSTVGAEGANVVPDALNLVRGGYQDAAWNARSRDLVQDTWRELHRRAATDDALATGWDTTFAGRTGTGVRTPVDGLLAARIHEPRADGNAGTLGHYVPLAAIRDLRGDPTAFRALVQERAYATLKVLDTDGNNRITEVISYANSYPLHQDPKPSQPVVDAEKAKTEANRKIFEGLGSTVTVLSTLVGFVDKKFGKQLETIGKAVVTSVTAINTYVTTVLGQGLTMAATAMGTAVLTGNLLGAAVSLIGLFAGGGDPNAAIQAEIGKLRQQIDRLAKGIDKRFDRIESALKEMYAGLVAQLDALTRGLDEVRANLGRIATQLQTIERKVDSMALATHVALENIAKSQLNSVITTYVHHKEITGQPIPDYLGTYFPKAESPTFTFATVNAADEGTFTAPAGASLVDPVSVVDTHLPAGSINYLARWAKDRVGGEWTTGPVANAAAWTTAARVYNILQLENPQFAGQVASGRGDAVTQAGRTINERVRQFSQPAADGSTNPLFTALMADYRTAVTGWNAQVENVRKAVVWNGSDTLPVHDMWGSPDQALPAANRIPEVESIAGCGASRVSRPIPSTVRRANLPNAFHLAHHAMPPGHAPAFSTCYDANFVNVEEHEGPRFQTTTGDLQITLRSRVKWAGGDWQEVQTATRTFPIGTFCSWDVRSPVPQGYCYDENKYLTERWPGTYKPAFESAAVPVVATQATTARSKAAAMLSGRQKYFYRVMRAGTGPNPPSSDTWEVSRVLWQKGKAVSDALRLLQAYTELGWGTALELDDSLTGLLFGSDGLPADYTRPRSDADQSAHQHLRNAMSQAVANYADCVQSFDWNPCNEDRSGFDPLRDQGRYGAGCAQATVPDKPRDPLSACLASAAFVRIGQLGQRYDHWSTRVRSGGHTEGLPEVTAATDMTRATTVSVHPAG</sequence>
<dbReference type="RefSeq" id="WP_091246168.1">
    <property type="nucleotide sequence ID" value="NZ_FMCU01000006.1"/>
</dbReference>
<feature type="signal peptide" evidence="1">
    <location>
        <begin position="1"/>
        <end position="42"/>
    </location>
</feature>
<dbReference type="AlphaFoldDB" id="A0A1C4YLF3"/>
<name>A0A1C4YLF3_9ACTN</name>
<dbReference type="OrthoDB" id="4018258at2"/>
<organism evidence="2 3">
    <name type="scientific">Micromonospora matsumotoense</name>
    <dbReference type="NCBI Taxonomy" id="121616"/>
    <lineage>
        <taxon>Bacteria</taxon>
        <taxon>Bacillati</taxon>
        <taxon>Actinomycetota</taxon>
        <taxon>Actinomycetes</taxon>
        <taxon>Micromonosporales</taxon>
        <taxon>Micromonosporaceae</taxon>
        <taxon>Micromonospora</taxon>
    </lineage>
</organism>
<evidence type="ECO:0000313" key="2">
    <source>
        <dbReference type="EMBL" id="SCF21507.1"/>
    </source>
</evidence>
<dbReference type="EMBL" id="FMCU01000006">
    <property type="protein sequence ID" value="SCF21507.1"/>
    <property type="molecule type" value="Genomic_DNA"/>
</dbReference>
<feature type="chain" id="PRO_5008709329" evidence="1">
    <location>
        <begin position="43"/>
        <end position="1063"/>
    </location>
</feature>
<evidence type="ECO:0000313" key="3">
    <source>
        <dbReference type="Proteomes" id="UP000198797"/>
    </source>
</evidence>
<keyword evidence="3" id="KW-1185">Reference proteome</keyword>
<keyword evidence="1" id="KW-0732">Signal</keyword>
<accession>A0A1C4YLF3</accession>
<gene>
    <name evidence="2" type="ORF">GA0070216_106315</name>
</gene>
<dbReference type="Proteomes" id="UP000198797">
    <property type="component" value="Unassembled WGS sequence"/>
</dbReference>
<proteinExistence type="predicted"/>
<reference evidence="3" key="1">
    <citation type="submission" date="2016-06" db="EMBL/GenBank/DDBJ databases">
        <authorList>
            <person name="Varghese N."/>
            <person name="Submissions Spin"/>
        </authorList>
    </citation>
    <scope>NUCLEOTIDE SEQUENCE [LARGE SCALE GENOMIC DNA]</scope>
    <source>
        <strain evidence="3">DSM 44100</strain>
    </source>
</reference>